<dbReference type="Proteomes" id="UP000295357">
    <property type="component" value="Unassembled WGS sequence"/>
</dbReference>
<evidence type="ECO:0000313" key="8">
    <source>
        <dbReference type="EMBL" id="TDP07485.1"/>
    </source>
</evidence>
<feature type="transmembrane region" description="Helical" evidence="7">
    <location>
        <begin position="415"/>
        <end position="437"/>
    </location>
</feature>
<dbReference type="EMBL" id="SNXE01000007">
    <property type="protein sequence ID" value="TDP07485.1"/>
    <property type="molecule type" value="Genomic_DNA"/>
</dbReference>
<feature type="transmembrane region" description="Helical" evidence="7">
    <location>
        <begin position="380"/>
        <end position="403"/>
    </location>
</feature>
<proteinExistence type="inferred from homology"/>
<feature type="transmembrane region" description="Helical" evidence="7">
    <location>
        <begin position="115"/>
        <end position="136"/>
    </location>
</feature>
<keyword evidence="6 7" id="KW-0472">Membrane</keyword>
<dbReference type="CDD" id="cd13127">
    <property type="entry name" value="MATE_tuaB_like"/>
    <property type="match status" value="1"/>
</dbReference>
<feature type="transmembrane region" description="Helical" evidence="7">
    <location>
        <begin position="44"/>
        <end position="68"/>
    </location>
</feature>
<keyword evidence="4 7" id="KW-0812">Transmembrane</keyword>
<feature type="transmembrane region" description="Helical" evidence="7">
    <location>
        <begin position="292"/>
        <end position="317"/>
    </location>
</feature>
<feature type="transmembrane region" description="Helical" evidence="7">
    <location>
        <begin position="323"/>
        <end position="342"/>
    </location>
</feature>
<organism evidence="8 9">
    <name type="scientific">Roseateles asaccharophilus</name>
    <dbReference type="NCBI Taxonomy" id="582607"/>
    <lineage>
        <taxon>Bacteria</taxon>
        <taxon>Pseudomonadati</taxon>
        <taxon>Pseudomonadota</taxon>
        <taxon>Betaproteobacteria</taxon>
        <taxon>Burkholderiales</taxon>
        <taxon>Sphaerotilaceae</taxon>
        <taxon>Roseateles</taxon>
    </lineage>
</organism>
<evidence type="ECO:0000313" key="9">
    <source>
        <dbReference type="Proteomes" id="UP000295357"/>
    </source>
</evidence>
<name>A0A4V3CIZ4_9BURK</name>
<dbReference type="Pfam" id="PF13440">
    <property type="entry name" value="Polysacc_synt_3"/>
    <property type="match status" value="1"/>
</dbReference>
<comment type="similarity">
    <text evidence="2">Belongs to the polysaccharide synthase family.</text>
</comment>
<feature type="transmembrane region" description="Helical" evidence="7">
    <location>
        <begin position="20"/>
        <end position="38"/>
    </location>
</feature>
<feature type="transmembrane region" description="Helical" evidence="7">
    <location>
        <begin position="457"/>
        <end position="479"/>
    </location>
</feature>
<keyword evidence="9" id="KW-1185">Reference proteome</keyword>
<feature type="transmembrane region" description="Helical" evidence="7">
    <location>
        <begin position="148"/>
        <end position="165"/>
    </location>
</feature>
<keyword evidence="3" id="KW-1003">Cell membrane</keyword>
<dbReference type="InterPro" id="IPR050833">
    <property type="entry name" value="Poly_Biosynth_Transport"/>
</dbReference>
<feature type="transmembrane region" description="Helical" evidence="7">
    <location>
        <begin position="80"/>
        <end position="103"/>
    </location>
</feature>
<evidence type="ECO:0000256" key="2">
    <source>
        <dbReference type="ARBA" id="ARBA00007430"/>
    </source>
</evidence>
<sequence>MSELARQSVSAAKWGLISSVGKFALQLLVNIAIARLLGPEAYGLFALATIGLLVATFMSEVGLGWSLMQKPQIDERVIRFVFTWQCLSGLAGLLLMILGAGLMGEWLRDPRVAEVMRWLGLCCLLNGMAATATNLLRRELRFKALAKIQLLSYALAYGLVGLPLAAWGQGVWALVAAWVLQAALGLLLSYRARPHALRPLLRIERPREYLDVGATVLLTNLCNWALTNLDRLLLGRLAGAQSTGLYAVGYNLATVPNGLLISALQPAFLATGARLQDDRPRMARGYLEVQSFIWIVLAPLFALLALSGPQIIAVLYGQRWAESGPVFSALALGMPAYLAWALSTPVLWNTGRKWLEVGLQLPLLALAVPALLWACGRGVAWVALVAAAVFWLRYALMLLPAAHALGLGAAALGQLAWRTLAMLLAVLLPAVAVQQALAPWLQTWPWLWGGAQVATGLLAWALLLLVWPRLLGAPALSLLQRFMPKASAFGQAWAARAGLGAKEV</sequence>
<keyword evidence="5 7" id="KW-1133">Transmembrane helix</keyword>
<evidence type="ECO:0000256" key="3">
    <source>
        <dbReference type="ARBA" id="ARBA00022475"/>
    </source>
</evidence>
<comment type="caution">
    <text evidence="8">The sequence shown here is derived from an EMBL/GenBank/DDBJ whole genome shotgun (WGS) entry which is preliminary data.</text>
</comment>
<protein>
    <submittedName>
        <fullName evidence="8">PST family polysaccharide transporter</fullName>
    </submittedName>
</protein>
<evidence type="ECO:0000256" key="5">
    <source>
        <dbReference type="ARBA" id="ARBA00022989"/>
    </source>
</evidence>
<evidence type="ECO:0000256" key="4">
    <source>
        <dbReference type="ARBA" id="ARBA00022692"/>
    </source>
</evidence>
<dbReference type="PANTHER" id="PTHR30250">
    <property type="entry name" value="PST FAMILY PREDICTED COLANIC ACID TRANSPORTER"/>
    <property type="match status" value="1"/>
</dbReference>
<accession>A0A4V3CIZ4</accession>
<dbReference type="AlphaFoldDB" id="A0A4V3CIZ4"/>
<evidence type="ECO:0000256" key="7">
    <source>
        <dbReference type="SAM" id="Phobius"/>
    </source>
</evidence>
<comment type="subcellular location">
    <subcellularLocation>
        <location evidence="1">Cell membrane</location>
        <topology evidence="1">Multi-pass membrane protein</topology>
    </subcellularLocation>
</comment>
<evidence type="ECO:0000256" key="1">
    <source>
        <dbReference type="ARBA" id="ARBA00004651"/>
    </source>
</evidence>
<reference evidence="8 9" key="1">
    <citation type="submission" date="2019-03" db="EMBL/GenBank/DDBJ databases">
        <title>Genomic Encyclopedia of Type Strains, Phase IV (KMG-IV): sequencing the most valuable type-strain genomes for metagenomic binning, comparative biology and taxonomic classification.</title>
        <authorList>
            <person name="Goeker M."/>
        </authorList>
    </citation>
    <scope>NUCLEOTIDE SEQUENCE [LARGE SCALE GENOMIC DNA]</scope>
    <source>
        <strain evidence="8 9">DSM 25082</strain>
    </source>
</reference>
<feature type="transmembrane region" description="Helical" evidence="7">
    <location>
        <begin position="354"/>
        <end position="374"/>
    </location>
</feature>
<gene>
    <name evidence="8" type="ORF">DFR39_10718</name>
</gene>
<feature type="transmembrane region" description="Helical" evidence="7">
    <location>
        <begin position="171"/>
        <end position="188"/>
    </location>
</feature>
<dbReference type="PANTHER" id="PTHR30250:SF10">
    <property type="entry name" value="LIPOPOLYSACCHARIDE BIOSYNTHESIS PROTEIN WZXC"/>
    <property type="match status" value="1"/>
</dbReference>
<dbReference type="GO" id="GO:0005886">
    <property type="term" value="C:plasma membrane"/>
    <property type="evidence" value="ECO:0007669"/>
    <property type="project" value="UniProtKB-SubCell"/>
</dbReference>
<dbReference type="RefSeq" id="WP_162849537.1">
    <property type="nucleotide sequence ID" value="NZ_JAUFPJ010000008.1"/>
</dbReference>
<evidence type="ECO:0000256" key="6">
    <source>
        <dbReference type="ARBA" id="ARBA00023136"/>
    </source>
</evidence>